<protein>
    <submittedName>
        <fullName evidence="2">Uncharacterized protein</fullName>
    </submittedName>
</protein>
<evidence type="ECO:0000256" key="1">
    <source>
        <dbReference type="SAM" id="MobiDB-lite"/>
    </source>
</evidence>
<name>A0AAE1D9K1_9GAST</name>
<keyword evidence="3" id="KW-1185">Reference proteome</keyword>
<evidence type="ECO:0000313" key="3">
    <source>
        <dbReference type="Proteomes" id="UP001283361"/>
    </source>
</evidence>
<evidence type="ECO:0000313" key="2">
    <source>
        <dbReference type="EMBL" id="KAK3762361.1"/>
    </source>
</evidence>
<organism evidence="2 3">
    <name type="scientific">Elysia crispata</name>
    <name type="common">lettuce slug</name>
    <dbReference type="NCBI Taxonomy" id="231223"/>
    <lineage>
        <taxon>Eukaryota</taxon>
        <taxon>Metazoa</taxon>
        <taxon>Spiralia</taxon>
        <taxon>Lophotrochozoa</taxon>
        <taxon>Mollusca</taxon>
        <taxon>Gastropoda</taxon>
        <taxon>Heterobranchia</taxon>
        <taxon>Euthyneura</taxon>
        <taxon>Panpulmonata</taxon>
        <taxon>Sacoglossa</taxon>
        <taxon>Placobranchoidea</taxon>
        <taxon>Plakobranchidae</taxon>
        <taxon>Elysia</taxon>
    </lineage>
</organism>
<dbReference type="AlphaFoldDB" id="A0AAE1D9K1"/>
<gene>
    <name evidence="2" type="ORF">RRG08_001375</name>
</gene>
<proteinExistence type="predicted"/>
<accession>A0AAE1D9K1</accession>
<feature type="non-terminal residue" evidence="2">
    <location>
        <position position="97"/>
    </location>
</feature>
<dbReference type="EMBL" id="JAWDGP010004716">
    <property type="protein sequence ID" value="KAK3762361.1"/>
    <property type="molecule type" value="Genomic_DNA"/>
</dbReference>
<comment type="caution">
    <text evidence="2">The sequence shown here is derived from an EMBL/GenBank/DDBJ whole genome shotgun (WGS) entry which is preliminary data.</text>
</comment>
<reference evidence="2" key="1">
    <citation type="journal article" date="2023" name="G3 (Bethesda)">
        <title>A reference genome for the long-term kleptoplast-retaining sea slug Elysia crispata morphotype clarki.</title>
        <authorList>
            <person name="Eastman K.E."/>
            <person name="Pendleton A.L."/>
            <person name="Shaikh M.A."/>
            <person name="Suttiyut T."/>
            <person name="Ogas R."/>
            <person name="Tomko P."/>
            <person name="Gavelis G."/>
            <person name="Widhalm J.R."/>
            <person name="Wisecaver J.H."/>
        </authorList>
    </citation>
    <scope>NUCLEOTIDE SEQUENCE</scope>
    <source>
        <strain evidence="2">ECLA1</strain>
    </source>
</reference>
<sequence>LNTREGRSDRRRDCSTAGPAYSLQQSTARCHPSSHPAFVLPRAMGGDVNSSGSFIHKETLVTVTAEQEMANSEQRLSSSALYAASSSSYFIEQRASE</sequence>
<feature type="region of interest" description="Disordered" evidence="1">
    <location>
        <begin position="1"/>
        <end position="34"/>
    </location>
</feature>
<feature type="compositionally biased region" description="Basic and acidic residues" evidence="1">
    <location>
        <begin position="1"/>
        <end position="14"/>
    </location>
</feature>
<dbReference type="Proteomes" id="UP001283361">
    <property type="component" value="Unassembled WGS sequence"/>
</dbReference>